<dbReference type="CDD" id="cd01116">
    <property type="entry name" value="P_permease"/>
    <property type="match status" value="1"/>
</dbReference>
<feature type="transmembrane region" description="Helical" evidence="6">
    <location>
        <begin position="63"/>
        <end position="80"/>
    </location>
</feature>
<feature type="transmembrane region" description="Helical" evidence="6">
    <location>
        <begin position="365"/>
        <end position="388"/>
    </location>
</feature>
<feature type="transmembrane region" description="Helical" evidence="6">
    <location>
        <begin position="325"/>
        <end position="353"/>
    </location>
</feature>
<dbReference type="PANTHER" id="PTHR43568">
    <property type="entry name" value="P PROTEIN"/>
    <property type="match status" value="1"/>
</dbReference>
<organism evidence="8 9">
    <name type="scientific">Henosepilachna vigintioctopunctata</name>
    <dbReference type="NCBI Taxonomy" id="420089"/>
    <lineage>
        <taxon>Eukaryota</taxon>
        <taxon>Metazoa</taxon>
        <taxon>Ecdysozoa</taxon>
        <taxon>Arthropoda</taxon>
        <taxon>Hexapoda</taxon>
        <taxon>Insecta</taxon>
        <taxon>Pterygota</taxon>
        <taxon>Neoptera</taxon>
        <taxon>Endopterygota</taxon>
        <taxon>Coleoptera</taxon>
        <taxon>Polyphaga</taxon>
        <taxon>Cucujiformia</taxon>
        <taxon>Coccinelloidea</taxon>
        <taxon>Coccinellidae</taxon>
        <taxon>Epilachninae</taxon>
        <taxon>Epilachnini</taxon>
        <taxon>Henosepilachna</taxon>
    </lineage>
</organism>
<feature type="transmembrane region" description="Helical" evidence="6">
    <location>
        <begin position="408"/>
        <end position="430"/>
    </location>
</feature>
<feature type="transmembrane region" description="Helical" evidence="6">
    <location>
        <begin position="522"/>
        <end position="542"/>
    </location>
</feature>
<feature type="transmembrane region" description="Helical" evidence="6">
    <location>
        <begin position="712"/>
        <end position="735"/>
    </location>
</feature>
<keyword evidence="2" id="KW-0813">Transport</keyword>
<evidence type="ECO:0000313" key="8">
    <source>
        <dbReference type="EMBL" id="KAK9886498.1"/>
    </source>
</evidence>
<dbReference type="PANTHER" id="PTHR43568:SF1">
    <property type="entry name" value="P PROTEIN"/>
    <property type="match status" value="1"/>
</dbReference>
<dbReference type="GO" id="GO:0055085">
    <property type="term" value="P:transmembrane transport"/>
    <property type="evidence" value="ECO:0007669"/>
    <property type="project" value="InterPro"/>
</dbReference>
<comment type="caution">
    <text evidence="8">The sequence shown here is derived from an EMBL/GenBank/DDBJ whole genome shotgun (WGS) entry which is preliminary data.</text>
</comment>
<feature type="transmembrane region" description="Helical" evidence="6">
    <location>
        <begin position="548"/>
        <end position="565"/>
    </location>
</feature>
<keyword evidence="5 6" id="KW-0472">Membrane</keyword>
<reference evidence="8 9" key="1">
    <citation type="submission" date="2023-03" db="EMBL/GenBank/DDBJ databases">
        <title>Genome insight into feeding habits of ladybird beetles.</title>
        <authorList>
            <person name="Li H.-S."/>
            <person name="Huang Y.-H."/>
            <person name="Pang H."/>
        </authorList>
    </citation>
    <scope>NUCLEOTIDE SEQUENCE [LARGE SCALE GENOMIC DNA]</scope>
    <source>
        <strain evidence="8">SYSU_2023b</strain>
        <tissue evidence="8">Whole body</tissue>
    </source>
</reference>
<name>A0AAW1UZG2_9CUCU</name>
<evidence type="ECO:0000259" key="7">
    <source>
        <dbReference type="Pfam" id="PF03600"/>
    </source>
</evidence>
<feature type="transmembrane region" description="Helical" evidence="6">
    <location>
        <begin position="621"/>
        <end position="639"/>
    </location>
</feature>
<protein>
    <recommendedName>
        <fullName evidence="7">Citrate transporter-like domain-containing protein</fullName>
    </recommendedName>
</protein>
<evidence type="ECO:0000313" key="9">
    <source>
        <dbReference type="Proteomes" id="UP001431783"/>
    </source>
</evidence>
<dbReference type="Proteomes" id="UP001431783">
    <property type="component" value="Unassembled WGS sequence"/>
</dbReference>
<feature type="domain" description="Citrate transporter-like" evidence="7">
    <location>
        <begin position="245"/>
        <end position="675"/>
    </location>
</feature>
<dbReference type="InterPro" id="IPR051475">
    <property type="entry name" value="Diverse_Ion_Transporter"/>
</dbReference>
<dbReference type="AlphaFoldDB" id="A0AAW1UZG2"/>
<proteinExistence type="predicted"/>
<evidence type="ECO:0000256" key="1">
    <source>
        <dbReference type="ARBA" id="ARBA00004141"/>
    </source>
</evidence>
<dbReference type="GO" id="GO:0016020">
    <property type="term" value="C:membrane"/>
    <property type="evidence" value="ECO:0007669"/>
    <property type="project" value="UniProtKB-SubCell"/>
</dbReference>
<evidence type="ECO:0000256" key="4">
    <source>
        <dbReference type="ARBA" id="ARBA00022989"/>
    </source>
</evidence>
<evidence type="ECO:0000256" key="5">
    <source>
        <dbReference type="ARBA" id="ARBA00023136"/>
    </source>
</evidence>
<feature type="transmembrane region" description="Helical" evidence="6">
    <location>
        <begin position="233"/>
        <end position="250"/>
    </location>
</feature>
<feature type="transmembrane region" description="Helical" evidence="6">
    <location>
        <begin position="256"/>
        <end position="275"/>
    </location>
</feature>
<evidence type="ECO:0000256" key="3">
    <source>
        <dbReference type="ARBA" id="ARBA00022692"/>
    </source>
</evidence>
<dbReference type="Pfam" id="PF03600">
    <property type="entry name" value="CitMHS"/>
    <property type="match status" value="1"/>
</dbReference>
<sequence>MSLNETKLCQHITIAVIPPCLSPTCSKSVTSANQDDVFNDSEKLDTTRQESGYTAFKLKITSLKFFVYFVLWLVCSYLFISSKENVHQLHQLSIQKHSTTEYIIMDEPRNERIKIYVEGALLPKYYANLSTRWVYVYIQMIETVDNLKEERILKLSNVKKIENVSEIWNIPIVTEDLIGIVPEVSFKRVFSLNGTILEKAANYILQICLSTNLNEHLPISLGYNSDPIDTEAGVIYAALVLLGLYVVIIFELLHRTVAALLACVLSLAILAAFNAKPSIEEIVSWAGIDTLLLLFSMMILVTVISETGIFDYMAVQTYKFTGGRVWPLVNTLCLITVFLACFLDNVTTALLITPVTIRLSEVMKLNPVPVLMCMIIFSNIGGAITPLGDPPNVIIASNPDVLKAGVTFMSFSVHMGLGALLCFTVSYIFLKYYYSDEKHFRHLEPTEIHELKSKIAVWRRTAASVSSYSKDESMVKEKMKRRTAKLVGKLKNTANSTTATEDEFCTNLEDLKRLYPIKDKGLLIKSGGTMLLVILMLLLQSIPSLNTLGMAWTALLGALLVILLYDKDEVVGIFSRIEWSTLLYFAALFILMEALSKLGLIDTIGTKTQMIISSVNPEYRLAVAIMLILWVSGLASAFVDNLPLTTMMIKIVKNLSSEAELNLPLQPLVWSLSFGACLGGNGSLFGSSANIICAGVAEQHGYKFSFTDFFKVGVPILFLTLSVTTGYLIICHVVLKWNF</sequence>
<dbReference type="InterPro" id="IPR004680">
    <property type="entry name" value="Cit_transptr-like_dom"/>
</dbReference>
<keyword evidence="3 6" id="KW-0812">Transmembrane</keyword>
<gene>
    <name evidence="8" type="ORF">WA026_016778</name>
</gene>
<keyword evidence="9" id="KW-1185">Reference proteome</keyword>
<feature type="transmembrane region" description="Helical" evidence="6">
    <location>
        <begin position="577"/>
        <end position="601"/>
    </location>
</feature>
<accession>A0AAW1UZG2</accession>
<evidence type="ECO:0000256" key="6">
    <source>
        <dbReference type="SAM" id="Phobius"/>
    </source>
</evidence>
<evidence type="ECO:0000256" key="2">
    <source>
        <dbReference type="ARBA" id="ARBA00022448"/>
    </source>
</evidence>
<comment type="subcellular location">
    <subcellularLocation>
        <location evidence="1">Membrane</location>
        <topology evidence="1">Multi-pass membrane protein</topology>
    </subcellularLocation>
</comment>
<keyword evidence="4 6" id="KW-1133">Transmembrane helix</keyword>
<dbReference type="EMBL" id="JARQZJ010000100">
    <property type="protein sequence ID" value="KAK9886498.1"/>
    <property type="molecule type" value="Genomic_DNA"/>
</dbReference>
<feature type="transmembrane region" description="Helical" evidence="6">
    <location>
        <begin position="282"/>
        <end position="305"/>
    </location>
</feature>